<keyword evidence="4" id="KW-0862">Zinc</keyword>
<dbReference type="GO" id="GO:0051213">
    <property type="term" value="F:dioxygenase activity"/>
    <property type="evidence" value="ECO:0007669"/>
    <property type="project" value="UniProtKB-KW"/>
</dbReference>
<feature type="region of interest" description="Disordered" evidence="13">
    <location>
        <begin position="539"/>
        <end position="605"/>
    </location>
</feature>
<evidence type="ECO:0000256" key="6">
    <source>
        <dbReference type="ARBA" id="ARBA00022964"/>
    </source>
</evidence>
<dbReference type="GO" id="GO:0008168">
    <property type="term" value="F:methyltransferase activity"/>
    <property type="evidence" value="ECO:0007669"/>
    <property type="project" value="UniProtKB-KW"/>
</dbReference>
<dbReference type="OMA" id="FEATHWY"/>
<dbReference type="InterPro" id="IPR013083">
    <property type="entry name" value="Znf_RING/FYVE/PHD"/>
</dbReference>
<accession>A0A226E4K4</accession>
<dbReference type="Gene3D" id="1.20.58.1360">
    <property type="match status" value="1"/>
</dbReference>
<evidence type="ECO:0000256" key="7">
    <source>
        <dbReference type="ARBA" id="ARBA00023002"/>
    </source>
</evidence>
<evidence type="ECO:0000256" key="4">
    <source>
        <dbReference type="ARBA" id="ARBA00022833"/>
    </source>
</evidence>
<keyword evidence="6" id="KW-0223">Dioxygenase</keyword>
<feature type="compositionally biased region" description="Polar residues" evidence="13">
    <location>
        <begin position="557"/>
        <end position="569"/>
    </location>
</feature>
<evidence type="ECO:0000256" key="11">
    <source>
        <dbReference type="ARBA" id="ARBA00023242"/>
    </source>
</evidence>
<keyword evidence="10" id="KW-0804">Transcription</keyword>
<dbReference type="SMART" id="SM00558">
    <property type="entry name" value="JmjC"/>
    <property type="match status" value="1"/>
</dbReference>
<dbReference type="STRING" id="158441.A0A226E4K4"/>
<proteinExistence type="predicted"/>
<dbReference type="Pfam" id="PF02373">
    <property type="entry name" value="JmjC"/>
    <property type="match status" value="1"/>
</dbReference>
<dbReference type="PROSITE" id="PS01359">
    <property type="entry name" value="ZF_PHD_1"/>
    <property type="match status" value="1"/>
</dbReference>
<dbReference type="SUPFAM" id="SSF51197">
    <property type="entry name" value="Clavaminate synthase-like"/>
    <property type="match status" value="1"/>
</dbReference>
<organism evidence="16 17">
    <name type="scientific">Folsomia candida</name>
    <name type="common">Springtail</name>
    <dbReference type="NCBI Taxonomy" id="158441"/>
    <lineage>
        <taxon>Eukaryota</taxon>
        <taxon>Metazoa</taxon>
        <taxon>Ecdysozoa</taxon>
        <taxon>Arthropoda</taxon>
        <taxon>Hexapoda</taxon>
        <taxon>Collembola</taxon>
        <taxon>Entomobryomorpha</taxon>
        <taxon>Isotomoidea</taxon>
        <taxon>Isotomidae</taxon>
        <taxon>Proisotominae</taxon>
        <taxon>Folsomia</taxon>
    </lineage>
</organism>
<evidence type="ECO:0000259" key="15">
    <source>
        <dbReference type="PROSITE" id="PS51184"/>
    </source>
</evidence>
<keyword evidence="16" id="KW-0489">Methyltransferase</keyword>
<feature type="region of interest" description="Disordered" evidence="13">
    <location>
        <begin position="506"/>
        <end position="526"/>
    </location>
</feature>
<evidence type="ECO:0000256" key="3">
    <source>
        <dbReference type="ARBA" id="ARBA00022771"/>
    </source>
</evidence>
<dbReference type="EMBL" id="LNIX01000006">
    <property type="protein sequence ID" value="OXA52672.1"/>
    <property type="molecule type" value="Genomic_DNA"/>
</dbReference>
<evidence type="ECO:0000256" key="13">
    <source>
        <dbReference type="SAM" id="MobiDB-lite"/>
    </source>
</evidence>
<reference evidence="16 17" key="1">
    <citation type="submission" date="2015-12" db="EMBL/GenBank/DDBJ databases">
        <title>The genome of Folsomia candida.</title>
        <authorList>
            <person name="Faddeeva A."/>
            <person name="Derks M.F."/>
            <person name="Anvar Y."/>
            <person name="Smit S."/>
            <person name="Van Straalen N."/>
            <person name="Roelofs D."/>
        </authorList>
    </citation>
    <scope>NUCLEOTIDE SEQUENCE [LARGE SCALE GENOMIC DNA]</scope>
    <source>
        <strain evidence="16 17">VU population</strain>
        <tissue evidence="16">Whole body</tissue>
    </source>
</reference>
<feature type="region of interest" description="Disordered" evidence="13">
    <location>
        <begin position="755"/>
        <end position="859"/>
    </location>
</feature>
<evidence type="ECO:0000256" key="12">
    <source>
        <dbReference type="PROSITE-ProRule" id="PRU00146"/>
    </source>
</evidence>
<evidence type="ECO:0000256" key="2">
    <source>
        <dbReference type="ARBA" id="ARBA00022723"/>
    </source>
</evidence>
<dbReference type="InterPro" id="IPR011011">
    <property type="entry name" value="Znf_FYVE_PHD"/>
</dbReference>
<name>A0A226E4K4_FOLCA</name>
<dbReference type="GO" id="GO:0005634">
    <property type="term" value="C:nucleus"/>
    <property type="evidence" value="ECO:0007669"/>
    <property type="project" value="UniProtKB-SubCell"/>
</dbReference>
<dbReference type="AlphaFoldDB" id="A0A226E4K4"/>
<feature type="domain" description="JmjC" evidence="15">
    <location>
        <begin position="226"/>
        <end position="388"/>
    </location>
</feature>
<keyword evidence="7" id="KW-0560">Oxidoreductase</keyword>
<feature type="compositionally biased region" description="Basic and acidic residues" evidence="13">
    <location>
        <begin position="793"/>
        <end position="814"/>
    </location>
</feature>
<dbReference type="InterPro" id="IPR001965">
    <property type="entry name" value="Znf_PHD"/>
</dbReference>
<feature type="compositionally biased region" description="Low complexity" evidence="13">
    <location>
        <begin position="511"/>
        <end position="524"/>
    </location>
</feature>
<sequence>MLHEIIIPEISDINDQIIQVPASEVPESEISVEISSEPLYCLCQEPWDIHNRKFMIHCDHCSDWFHGLCVGITDEEAKDIEKYHCPKCHPEVGPSVLVDYTTKKINKRVKSVRCTPEFIEKLQTYKFLIPDEVVLKVRGQALTLPWLIAKGFTRPVFVDSVEALGMKLPPDSFTVRDVERYVGSDRMVDVIDVERQTDILMSMQEFADYFMSPNRNKLLNLISLEFTHTNLNKLVESPAISRKLDWVTNYWPSSQPSADEESILRPTVQKYCLISSKDSYTDFHIDFGGTSVWYHVLWGEKVFYFIEPSEANLNIYSRWMDGEMGDNCFLADEIPVCFRCVLKKGQTLLIPTGWIHAVYTPEDSLVFGGNFLHFLNMDLQLQVYDIEKRLQTPVKYLFPSFEATHWYAAEGLIQNLQTLNATSYVPGYMIKGLKALIQSLKIGKVRREYIPGRVNCKRIIHDLCKELRSSEKRLLCSSSKDNSPLKESVVSSTEFPVKEILKRDSNSVENGYTVSGTSPTTGTSKDPLKLVLSISSSATVEATQPKAKAPGRITMTFKRQSVSGPNSGEDSSRASSPKDNHKQPRVKIRLSLSDRKSESIDYDSTTGSDVLHIAESDHDITKLDSDGSSQDLIIDLNRHKGHRKHHHKKCKKGKTGKSRNDQNRSIDEVLAGTLDGLEELFQSSNYSERISQSESTSQAIKDTVAGMSAMKETILPSRKKSKHKKRKHGKVTGSDSDDMFEGIEKVHQDDDYIYLPLAGSDDDAPTNHGKSKRGKRKVEDESWSPRAKVGPVGHRETKSSRVNAKREAVEKGLEKASAALESAKRKKKHEPIPILKVKKQKLTPSPEKPKLPSTSSSMDIATKTSILAKKFADISTPSQASTTARKPKKGMATVKQRLGKILKLNKFARF</sequence>
<dbReference type="Pfam" id="PF00628">
    <property type="entry name" value="PHD"/>
    <property type="match status" value="1"/>
</dbReference>
<keyword evidence="9" id="KW-0805">Transcription regulation</keyword>
<evidence type="ECO:0000259" key="14">
    <source>
        <dbReference type="PROSITE" id="PS50016"/>
    </source>
</evidence>
<evidence type="ECO:0000256" key="1">
    <source>
        <dbReference type="ARBA" id="ARBA00004123"/>
    </source>
</evidence>
<keyword evidence="17" id="KW-1185">Reference proteome</keyword>
<dbReference type="GO" id="GO:0008270">
    <property type="term" value="F:zinc ion binding"/>
    <property type="evidence" value="ECO:0007669"/>
    <property type="project" value="UniProtKB-KW"/>
</dbReference>
<evidence type="ECO:0000313" key="16">
    <source>
        <dbReference type="EMBL" id="OXA52672.1"/>
    </source>
</evidence>
<dbReference type="InterPro" id="IPR003347">
    <property type="entry name" value="JmjC_dom"/>
</dbReference>
<feature type="domain" description="PHD-type" evidence="14">
    <location>
        <begin position="38"/>
        <end position="91"/>
    </location>
</feature>
<dbReference type="OrthoDB" id="5876800at2759"/>
<keyword evidence="5" id="KW-0156">Chromatin regulator</keyword>
<dbReference type="GO" id="GO:0032259">
    <property type="term" value="P:methylation"/>
    <property type="evidence" value="ECO:0007669"/>
    <property type="project" value="UniProtKB-KW"/>
</dbReference>
<keyword evidence="3 12" id="KW-0863">Zinc-finger</keyword>
<evidence type="ECO:0000256" key="8">
    <source>
        <dbReference type="ARBA" id="ARBA00023004"/>
    </source>
</evidence>
<dbReference type="Gene3D" id="3.30.40.10">
    <property type="entry name" value="Zinc/RING finger domain, C3HC4 (zinc finger)"/>
    <property type="match status" value="1"/>
</dbReference>
<dbReference type="Proteomes" id="UP000198287">
    <property type="component" value="Unassembled WGS sequence"/>
</dbReference>
<dbReference type="PROSITE" id="PS51184">
    <property type="entry name" value="JMJC"/>
    <property type="match status" value="1"/>
</dbReference>
<dbReference type="SUPFAM" id="SSF57903">
    <property type="entry name" value="FYVE/PHD zinc finger"/>
    <property type="match status" value="1"/>
</dbReference>
<keyword evidence="2" id="KW-0479">Metal-binding</keyword>
<evidence type="ECO:0000256" key="9">
    <source>
        <dbReference type="ARBA" id="ARBA00023015"/>
    </source>
</evidence>
<dbReference type="GO" id="GO:0006325">
    <property type="term" value="P:chromatin organization"/>
    <property type="evidence" value="ECO:0007669"/>
    <property type="project" value="UniProtKB-KW"/>
</dbReference>
<feature type="compositionally biased region" description="Basic residues" evidence="13">
    <location>
        <begin position="640"/>
        <end position="657"/>
    </location>
</feature>
<protein>
    <submittedName>
        <fullName evidence="16">Histone lysine demethylase PHF8</fullName>
    </submittedName>
</protein>
<feature type="compositionally biased region" description="Basic and acidic residues" evidence="13">
    <location>
        <begin position="570"/>
        <end position="582"/>
    </location>
</feature>
<comment type="subcellular location">
    <subcellularLocation>
        <location evidence="1">Nucleus</location>
    </subcellularLocation>
</comment>
<evidence type="ECO:0000313" key="17">
    <source>
        <dbReference type="Proteomes" id="UP000198287"/>
    </source>
</evidence>
<dbReference type="CDD" id="cd15554">
    <property type="entry name" value="PHD_PHF2_like"/>
    <property type="match status" value="1"/>
</dbReference>
<keyword evidence="16" id="KW-0808">Transferase</keyword>
<feature type="region of interest" description="Disordered" evidence="13">
    <location>
        <begin position="640"/>
        <end position="665"/>
    </location>
</feature>
<dbReference type="InterPro" id="IPR041070">
    <property type="entry name" value="JHD"/>
</dbReference>
<gene>
    <name evidence="16" type="ORF">Fcan01_12331</name>
</gene>
<feature type="region of interest" description="Disordered" evidence="13">
    <location>
        <begin position="713"/>
        <end position="740"/>
    </location>
</feature>
<keyword evidence="11" id="KW-0539">Nucleus</keyword>
<dbReference type="InterPro" id="IPR050690">
    <property type="entry name" value="JHDM1_Histone_Demethylase"/>
</dbReference>
<dbReference type="SMART" id="SM00249">
    <property type="entry name" value="PHD"/>
    <property type="match status" value="1"/>
</dbReference>
<keyword evidence="8" id="KW-0408">Iron</keyword>
<feature type="compositionally biased region" description="Basic residues" evidence="13">
    <location>
        <begin position="717"/>
        <end position="730"/>
    </location>
</feature>
<dbReference type="Pfam" id="PF17811">
    <property type="entry name" value="JHD"/>
    <property type="match status" value="1"/>
</dbReference>
<dbReference type="Gene3D" id="2.60.120.650">
    <property type="entry name" value="Cupin"/>
    <property type="match status" value="1"/>
</dbReference>
<dbReference type="PANTHER" id="PTHR23123">
    <property type="entry name" value="PHD/F-BOX CONTAINING PROTEIN"/>
    <property type="match status" value="1"/>
</dbReference>
<evidence type="ECO:0000256" key="10">
    <source>
        <dbReference type="ARBA" id="ARBA00023163"/>
    </source>
</evidence>
<dbReference type="InterPro" id="IPR019786">
    <property type="entry name" value="Zinc_finger_PHD-type_CS"/>
</dbReference>
<evidence type="ECO:0000256" key="5">
    <source>
        <dbReference type="ARBA" id="ARBA00022853"/>
    </source>
</evidence>
<dbReference type="PROSITE" id="PS50016">
    <property type="entry name" value="ZF_PHD_2"/>
    <property type="match status" value="1"/>
</dbReference>
<comment type="caution">
    <text evidence="16">The sequence shown here is derived from an EMBL/GenBank/DDBJ whole genome shotgun (WGS) entry which is preliminary data.</text>
</comment>
<dbReference type="InterPro" id="IPR019787">
    <property type="entry name" value="Znf_PHD-finger"/>
</dbReference>